<reference evidence="1" key="2">
    <citation type="journal article" date="2015" name="Fish Shellfish Immunol.">
        <title>Early steps in the European eel (Anguilla anguilla)-Vibrio vulnificus interaction in the gills: Role of the RtxA13 toxin.</title>
        <authorList>
            <person name="Callol A."/>
            <person name="Pajuelo D."/>
            <person name="Ebbesson L."/>
            <person name="Teles M."/>
            <person name="MacKenzie S."/>
            <person name="Amaro C."/>
        </authorList>
    </citation>
    <scope>NUCLEOTIDE SEQUENCE</scope>
</reference>
<dbReference type="AlphaFoldDB" id="A0A0E9VAZ3"/>
<name>A0A0E9VAZ3_ANGAN</name>
<dbReference type="EMBL" id="GBXM01033366">
    <property type="protein sequence ID" value="JAH75211.1"/>
    <property type="molecule type" value="Transcribed_RNA"/>
</dbReference>
<sequence>MCVSFSYSHQVQIEGPHVADCRPTRHSPWIYWHQ</sequence>
<evidence type="ECO:0000313" key="1">
    <source>
        <dbReference type="EMBL" id="JAH75211.1"/>
    </source>
</evidence>
<protein>
    <submittedName>
        <fullName evidence="1">Uncharacterized protein</fullName>
    </submittedName>
</protein>
<reference evidence="1" key="1">
    <citation type="submission" date="2014-11" db="EMBL/GenBank/DDBJ databases">
        <authorList>
            <person name="Amaro Gonzalez C."/>
        </authorList>
    </citation>
    <scope>NUCLEOTIDE SEQUENCE</scope>
</reference>
<organism evidence="1">
    <name type="scientific">Anguilla anguilla</name>
    <name type="common">European freshwater eel</name>
    <name type="synonym">Muraena anguilla</name>
    <dbReference type="NCBI Taxonomy" id="7936"/>
    <lineage>
        <taxon>Eukaryota</taxon>
        <taxon>Metazoa</taxon>
        <taxon>Chordata</taxon>
        <taxon>Craniata</taxon>
        <taxon>Vertebrata</taxon>
        <taxon>Euteleostomi</taxon>
        <taxon>Actinopterygii</taxon>
        <taxon>Neopterygii</taxon>
        <taxon>Teleostei</taxon>
        <taxon>Anguilliformes</taxon>
        <taxon>Anguillidae</taxon>
        <taxon>Anguilla</taxon>
    </lineage>
</organism>
<proteinExistence type="predicted"/>
<accession>A0A0E9VAZ3</accession>